<dbReference type="GO" id="GO:0004329">
    <property type="term" value="F:formate-tetrahydrofolate ligase activity"/>
    <property type="evidence" value="ECO:0007669"/>
    <property type="project" value="InterPro"/>
</dbReference>
<keyword evidence="7" id="KW-1185">Reference proteome</keyword>
<evidence type="ECO:0000313" key="7">
    <source>
        <dbReference type="Proteomes" id="UP001058974"/>
    </source>
</evidence>
<dbReference type="EMBL" id="JAMSHJ010000002">
    <property type="protein sequence ID" value="KAI5433704.1"/>
    <property type="molecule type" value="Genomic_DNA"/>
</dbReference>
<name>A0A9D5B960_PEA</name>
<accession>A0A9D5B960</accession>
<gene>
    <name evidence="6" type="ORF">KIW84_020827</name>
</gene>
<organism evidence="6 7">
    <name type="scientific">Pisum sativum</name>
    <name type="common">Garden pea</name>
    <name type="synonym">Lathyrus oleraceus</name>
    <dbReference type="NCBI Taxonomy" id="3888"/>
    <lineage>
        <taxon>Eukaryota</taxon>
        <taxon>Viridiplantae</taxon>
        <taxon>Streptophyta</taxon>
        <taxon>Embryophyta</taxon>
        <taxon>Tracheophyta</taxon>
        <taxon>Spermatophyta</taxon>
        <taxon>Magnoliopsida</taxon>
        <taxon>eudicotyledons</taxon>
        <taxon>Gunneridae</taxon>
        <taxon>Pentapetalae</taxon>
        <taxon>rosids</taxon>
        <taxon>fabids</taxon>
        <taxon>Fabales</taxon>
        <taxon>Fabaceae</taxon>
        <taxon>Papilionoideae</taxon>
        <taxon>50 kb inversion clade</taxon>
        <taxon>NPAAA clade</taxon>
        <taxon>Hologalegina</taxon>
        <taxon>IRL clade</taxon>
        <taxon>Fabeae</taxon>
        <taxon>Lathyrus</taxon>
    </lineage>
</organism>
<evidence type="ECO:0000313" key="6">
    <source>
        <dbReference type="EMBL" id="KAI5433704.1"/>
    </source>
</evidence>
<feature type="compositionally biased region" description="Polar residues" evidence="5">
    <location>
        <begin position="10"/>
        <end position="20"/>
    </location>
</feature>
<dbReference type="GO" id="GO:0006730">
    <property type="term" value="P:one-carbon metabolic process"/>
    <property type="evidence" value="ECO:0007669"/>
    <property type="project" value="UniProtKB-KW"/>
</dbReference>
<keyword evidence="1" id="KW-0554">One-carbon metabolism</keyword>
<sequence length="275" mass="31096">MRYPPPDLSSDYNNTASSGANKEGKKSFNDVMFRRLKKLGISKTNPDDLTPEEVTKLARLDIDPDSITWRRVMDINDRFLRKISVGQGPDEKGMVRETIFDISVPSEIMAVLALTTSLSDMRERLGKMLRSDLNLGAWDCSDRRTSKEIAKTVLRFLYDANTIICQSFLAAIEMLSPVLDACEDMLNILACQVELILPLTRTICKGLSTDISLLVMKCLSPRMMQGPPSNARPAAQKMGHKDNVHDRAGNDYYHNFNQEMLLHKVNWLPEHLHKA</sequence>
<dbReference type="Pfam" id="PF01268">
    <property type="entry name" value="FTHFS"/>
    <property type="match status" value="1"/>
</dbReference>
<reference evidence="6 7" key="1">
    <citation type="journal article" date="2022" name="Nat. Genet.">
        <title>Improved pea reference genome and pan-genome highlight genomic features and evolutionary characteristics.</title>
        <authorList>
            <person name="Yang T."/>
            <person name="Liu R."/>
            <person name="Luo Y."/>
            <person name="Hu S."/>
            <person name="Wang D."/>
            <person name="Wang C."/>
            <person name="Pandey M.K."/>
            <person name="Ge S."/>
            <person name="Xu Q."/>
            <person name="Li N."/>
            <person name="Li G."/>
            <person name="Huang Y."/>
            <person name="Saxena R.K."/>
            <person name="Ji Y."/>
            <person name="Li M."/>
            <person name="Yan X."/>
            <person name="He Y."/>
            <person name="Liu Y."/>
            <person name="Wang X."/>
            <person name="Xiang C."/>
            <person name="Varshney R.K."/>
            <person name="Ding H."/>
            <person name="Gao S."/>
            <person name="Zong X."/>
        </authorList>
    </citation>
    <scope>NUCLEOTIDE SEQUENCE [LARGE SCALE GENOMIC DNA]</scope>
    <source>
        <strain evidence="6 7">cv. Zhongwan 6</strain>
    </source>
</reference>
<protein>
    <submittedName>
        <fullName evidence="6">Uncharacterized protein</fullName>
    </submittedName>
</protein>
<keyword evidence="3" id="KW-0547">Nucleotide-binding</keyword>
<comment type="caution">
    <text evidence="6">The sequence shown here is derived from an EMBL/GenBank/DDBJ whole genome shotgun (WGS) entry which is preliminary data.</text>
</comment>
<dbReference type="Proteomes" id="UP001058974">
    <property type="component" value="Chromosome 2"/>
</dbReference>
<keyword evidence="4" id="KW-0067">ATP-binding</keyword>
<dbReference type="Gramene" id="Psat02G0082700-T1">
    <property type="protein sequence ID" value="KAI5433704.1"/>
    <property type="gene ID" value="KIW84_020827"/>
</dbReference>
<dbReference type="GO" id="GO:0005524">
    <property type="term" value="F:ATP binding"/>
    <property type="evidence" value="ECO:0007669"/>
    <property type="project" value="UniProtKB-KW"/>
</dbReference>
<evidence type="ECO:0000256" key="1">
    <source>
        <dbReference type="ARBA" id="ARBA00022563"/>
    </source>
</evidence>
<feature type="region of interest" description="Disordered" evidence="5">
    <location>
        <begin position="1"/>
        <end position="26"/>
    </location>
</feature>
<dbReference type="InterPro" id="IPR000559">
    <property type="entry name" value="Formate_THF_ligase"/>
</dbReference>
<dbReference type="AlphaFoldDB" id="A0A9D5B960"/>
<dbReference type="SUPFAM" id="SSF52540">
    <property type="entry name" value="P-loop containing nucleoside triphosphate hydrolases"/>
    <property type="match status" value="1"/>
</dbReference>
<evidence type="ECO:0000256" key="3">
    <source>
        <dbReference type="ARBA" id="ARBA00022741"/>
    </source>
</evidence>
<proteinExistence type="predicted"/>
<evidence type="ECO:0000256" key="5">
    <source>
        <dbReference type="SAM" id="MobiDB-lite"/>
    </source>
</evidence>
<evidence type="ECO:0000256" key="2">
    <source>
        <dbReference type="ARBA" id="ARBA00022598"/>
    </source>
</evidence>
<keyword evidence="2" id="KW-0436">Ligase</keyword>
<evidence type="ECO:0000256" key="4">
    <source>
        <dbReference type="ARBA" id="ARBA00022840"/>
    </source>
</evidence>
<dbReference type="InterPro" id="IPR027417">
    <property type="entry name" value="P-loop_NTPase"/>
</dbReference>
<dbReference type="Gene3D" id="3.30.1510.10">
    <property type="entry name" value="Domain 2, N(10)-formyltetrahydrofolate synthetase"/>
    <property type="match status" value="1"/>
</dbReference>